<dbReference type="EMBL" id="CP031389">
    <property type="protein sequence ID" value="QPH10306.1"/>
    <property type="molecule type" value="Genomic_DNA"/>
</dbReference>
<feature type="region of interest" description="Disordered" evidence="1">
    <location>
        <begin position="20"/>
        <end position="90"/>
    </location>
</feature>
<gene>
    <name evidence="2" type="ORF">C2857_001558</name>
</gene>
<proteinExistence type="predicted"/>
<protein>
    <recommendedName>
        <fullName evidence="4">Prefoldin subunit</fullName>
    </recommendedName>
</protein>
<dbReference type="OrthoDB" id="410701at2759"/>
<dbReference type="AlphaFoldDB" id="A0A7U3PZV9"/>
<evidence type="ECO:0000256" key="1">
    <source>
        <dbReference type="SAM" id="MobiDB-lite"/>
    </source>
</evidence>
<name>A0A7U3PZV9_EPIFF</name>
<evidence type="ECO:0000313" key="3">
    <source>
        <dbReference type="Proteomes" id="UP000594364"/>
    </source>
</evidence>
<reference evidence="2 3" key="1">
    <citation type="journal article" date="2018" name="PLoS Genet.">
        <title>Repeat elements organise 3D genome structure and mediate transcription in the filamentous fungus Epichloe festucae.</title>
        <authorList>
            <person name="Winter D.J."/>
            <person name="Ganley A.R.D."/>
            <person name="Young C.A."/>
            <person name="Liachko I."/>
            <person name="Schardl C.L."/>
            <person name="Dupont P.Y."/>
            <person name="Berry D."/>
            <person name="Ram A."/>
            <person name="Scott B."/>
            <person name="Cox M.P."/>
        </authorList>
    </citation>
    <scope>NUCLEOTIDE SEQUENCE [LARGE SCALE GENOMIC DNA]</scope>
    <source>
        <strain evidence="2 3">Fl1</strain>
    </source>
</reference>
<keyword evidence="3" id="KW-1185">Reference proteome</keyword>
<dbReference type="Proteomes" id="UP000594364">
    <property type="component" value="Chromosome 5"/>
</dbReference>
<organism evidence="2 3">
    <name type="scientific">Epichloe festucae (strain Fl1)</name>
    <dbReference type="NCBI Taxonomy" id="877507"/>
    <lineage>
        <taxon>Eukaryota</taxon>
        <taxon>Fungi</taxon>
        <taxon>Dikarya</taxon>
        <taxon>Ascomycota</taxon>
        <taxon>Pezizomycotina</taxon>
        <taxon>Sordariomycetes</taxon>
        <taxon>Hypocreomycetidae</taxon>
        <taxon>Hypocreales</taxon>
        <taxon>Clavicipitaceae</taxon>
        <taxon>Epichloe</taxon>
    </lineage>
</organism>
<sequence length="1013" mass="115117">MLRNVARQLVQRRLVPPRARLSISSNHAHTHCSSAPSSAAMQQSLIEYHPATESHRRQSVDLQNDRKLQRDAYDRPRSRNQAVHRSSHAQKTAMGLLEHMPASYLPGREDDVQYWRRRIANIRSIRSPIVLLQEIMRQQDSESNGSSEVPSLLPTQKEMNNILKHPALAFHDRAALDFYIYILRGRDDDERCRRYLERTTSTPLFIFKFLIRPSSNFSDTSTLLAMIESFHSYYDGVERAKVNARMKSRDKCPAQKGQSDKNLKMDRANFNLIMRLLVGHCLRLEARFIVKLADIASQYIQHMTTPADESRKLYLTQCDLFNRCLQIFRPQPHIQAVQQSIPNVYFWEAQRILLTMSAGLVKPLLISRDGFRAIRHVLSGQPKNYTEAHSSARHAPSWPPYLQPGHGMDELSDPEDNWSRTVSAGMLMQEAGFSKDEMDDAVDILQGVALDGTPTIHQRSVIGKGRIIGVWEASIRATRNAHEAWQRFKNPPEAGMKPGIHQYAAMFEKLVLREVEIDSRTLPGDKALNFSTQHEANLAEFERARLHPPSVSELYQTMKLAGIAPEGSCLRILVANAESLETAHQYLRDSHKKNKANISLTSDVPDPSSLMVVPLKLFAAYIQVCLRVEGRRGTNQLTRAIRLTEVKLSDVRSRWTTFIWGLILKNLSQHNRALRISFTEQLDLMTHVADTIENCSGLQLSSFTQFNKCVRKATRRLVNKLFASDFDSENEEQRGFLQALYCQTCHAVQDNKLRSRSDSTANESSQDDIPRIAATTALLQKASSKMKSMFWTLAERERVAQRHLGPYQVTPLERLSSRRDAIRSNHAQEYMLTLGYLGQFDEMARLLEWLIQEWGQCDVVSALSELDEPPPYADFFEMLCVFRLVAEPMLGNGIVASLLQKMADTRLNWTWPDDEAVKTYADLHSDESIGTLRRAVELARDWNKSTAASATVNMQTQGLASWSRGGSLNHGGTTRAGSTFRANWRKSMTDFAVRSDDKAVTGQQKSRLTVCQA</sequence>
<accession>A0A7U3PZV9</accession>
<evidence type="ECO:0000313" key="2">
    <source>
        <dbReference type="EMBL" id="QPH10306.1"/>
    </source>
</evidence>
<feature type="compositionally biased region" description="Basic and acidic residues" evidence="1">
    <location>
        <begin position="50"/>
        <end position="77"/>
    </location>
</feature>
<evidence type="ECO:0008006" key="4">
    <source>
        <dbReference type="Google" id="ProtNLM"/>
    </source>
</evidence>